<dbReference type="AlphaFoldDB" id="A0A382WM17"/>
<gene>
    <name evidence="1" type="ORF">METZ01_LOCUS412761</name>
</gene>
<dbReference type="Gene3D" id="3.90.1300.10">
    <property type="entry name" value="Amidase signature (AS) domain"/>
    <property type="match status" value="1"/>
</dbReference>
<accession>A0A382WM17</accession>
<organism evidence="1">
    <name type="scientific">marine metagenome</name>
    <dbReference type="NCBI Taxonomy" id="408172"/>
    <lineage>
        <taxon>unclassified sequences</taxon>
        <taxon>metagenomes</taxon>
        <taxon>ecological metagenomes</taxon>
    </lineage>
</organism>
<sequence>MDSKEFIHASFTELSDLIDKQRISPVELTQAYLNRIALL</sequence>
<feature type="non-terminal residue" evidence="1">
    <location>
        <position position="39"/>
    </location>
</feature>
<protein>
    <submittedName>
        <fullName evidence="1">Uncharacterized protein</fullName>
    </submittedName>
</protein>
<evidence type="ECO:0000313" key="1">
    <source>
        <dbReference type="EMBL" id="SVD59907.1"/>
    </source>
</evidence>
<dbReference type="EMBL" id="UINC01160978">
    <property type="protein sequence ID" value="SVD59907.1"/>
    <property type="molecule type" value="Genomic_DNA"/>
</dbReference>
<proteinExistence type="predicted"/>
<dbReference type="SUPFAM" id="SSF75304">
    <property type="entry name" value="Amidase signature (AS) enzymes"/>
    <property type="match status" value="1"/>
</dbReference>
<dbReference type="InterPro" id="IPR036928">
    <property type="entry name" value="AS_sf"/>
</dbReference>
<reference evidence="1" key="1">
    <citation type="submission" date="2018-05" db="EMBL/GenBank/DDBJ databases">
        <authorList>
            <person name="Lanie J.A."/>
            <person name="Ng W.-L."/>
            <person name="Kazmierczak K.M."/>
            <person name="Andrzejewski T.M."/>
            <person name="Davidsen T.M."/>
            <person name="Wayne K.J."/>
            <person name="Tettelin H."/>
            <person name="Glass J.I."/>
            <person name="Rusch D."/>
            <person name="Podicherti R."/>
            <person name="Tsui H.-C.T."/>
            <person name="Winkler M.E."/>
        </authorList>
    </citation>
    <scope>NUCLEOTIDE SEQUENCE</scope>
</reference>
<name>A0A382WM17_9ZZZZ</name>